<dbReference type="Gene3D" id="3.10.105.10">
    <property type="entry name" value="Dipeptide-binding Protein, Domain 3"/>
    <property type="match status" value="2"/>
</dbReference>
<organism evidence="3 4">
    <name type="scientific">Salipiger mucosus DSM 16094</name>
    <dbReference type="NCBI Taxonomy" id="1123237"/>
    <lineage>
        <taxon>Bacteria</taxon>
        <taxon>Pseudomonadati</taxon>
        <taxon>Pseudomonadota</taxon>
        <taxon>Alphaproteobacteria</taxon>
        <taxon>Rhodobacterales</taxon>
        <taxon>Roseobacteraceae</taxon>
        <taxon>Salipiger</taxon>
    </lineage>
</organism>
<dbReference type="Proteomes" id="UP000015347">
    <property type="component" value="Unassembled WGS sequence"/>
</dbReference>
<dbReference type="AlphaFoldDB" id="S9S9I5"/>
<protein>
    <submittedName>
        <fullName evidence="3">L-proline glycine betaine binding protein ABC transporter protein ProX</fullName>
    </submittedName>
</protein>
<accession>S9S9I5</accession>
<dbReference type="Gene3D" id="3.40.190.100">
    <property type="entry name" value="Glycine betaine-binding periplasmic protein, domain 2"/>
    <property type="match status" value="1"/>
</dbReference>
<reference evidence="4" key="1">
    <citation type="journal article" date="2014" name="Stand. Genomic Sci.">
        <title>Genome sequence of the exopolysaccharide-producing Salipiger mucosus type strain (DSM 16094(T)), a moderately halophilic member of the Roseobacter clade.</title>
        <authorList>
            <person name="Riedel T."/>
            <person name="Spring S."/>
            <person name="Fiebig A."/>
            <person name="Petersen J."/>
            <person name="Kyrpides N.C."/>
            <person name="Goker M."/>
            <person name="Klenk H.P."/>
        </authorList>
    </citation>
    <scope>NUCLEOTIDE SEQUENCE [LARGE SCALE GENOMIC DNA]</scope>
    <source>
        <strain evidence="4">DSM 16094</strain>
    </source>
</reference>
<comment type="caution">
    <text evidence="3">The sequence shown here is derived from an EMBL/GenBank/DDBJ whole genome shotgun (WGS) entry which is preliminary data.</text>
</comment>
<evidence type="ECO:0000313" key="3">
    <source>
        <dbReference type="EMBL" id="EPX86825.1"/>
    </source>
</evidence>
<feature type="chain" id="PRO_5004569387" evidence="1">
    <location>
        <begin position="20"/>
        <end position="323"/>
    </location>
</feature>
<sequence>MKRIMLTTAIGFLAAPAFAQDNSCGEVSITEMNWASASVVTNVANFIMEQGYGCNVSIVPSDTVPAVTSVAENGEPDIVTELWTNSTGEVYQRLKDEGRITELGEVLSPGGVEGWWIPAYLAEEHPELKTIDGILANPELVGSRFHNCPEGWGCRVVNDNILPSFGVEEAGIEVFNHGSGETLATSMASAYESEEPWFGYYWAPTAPLGRYDMVKVDMGGYNKEVHDEAQNADASDVGKTGFPAAPVLTAVTTDFSEEYPDLTDFLSNMTFDVDTMNAIVAWMQDNSASGEEGAVYFLTNYQDEWSGWINDSATENLQGVLSQ</sequence>
<evidence type="ECO:0000256" key="1">
    <source>
        <dbReference type="SAM" id="SignalP"/>
    </source>
</evidence>
<feature type="signal peptide" evidence="1">
    <location>
        <begin position="1"/>
        <end position="19"/>
    </location>
</feature>
<dbReference type="STRING" id="1123237.Salmuc_01474"/>
<evidence type="ECO:0000259" key="2">
    <source>
        <dbReference type="Pfam" id="PF04069"/>
    </source>
</evidence>
<dbReference type="SUPFAM" id="SSF53850">
    <property type="entry name" value="Periplasmic binding protein-like II"/>
    <property type="match status" value="1"/>
</dbReference>
<dbReference type="GO" id="GO:0043190">
    <property type="term" value="C:ATP-binding cassette (ABC) transporter complex"/>
    <property type="evidence" value="ECO:0007669"/>
    <property type="project" value="InterPro"/>
</dbReference>
<dbReference type="EMBL" id="APVH01000003">
    <property type="protein sequence ID" value="EPX86825.1"/>
    <property type="molecule type" value="Genomic_DNA"/>
</dbReference>
<dbReference type="eggNOG" id="COG2113">
    <property type="taxonomic scope" value="Bacteria"/>
</dbReference>
<dbReference type="HOGENOM" id="CLU_072510_0_0_5"/>
<dbReference type="RefSeq" id="WP_020040927.1">
    <property type="nucleotide sequence ID" value="NZ_KE557273.1"/>
</dbReference>
<proteinExistence type="predicted"/>
<evidence type="ECO:0000313" key="4">
    <source>
        <dbReference type="Proteomes" id="UP000015347"/>
    </source>
</evidence>
<keyword evidence="4" id="KW-1185">Reference proteome</keyword>
<gene>
    <name evidence="3" type="ORF">Salmuc_01474</name>
</gene>
<keyword evidence="1" id="KW-0732">Signal</keyword>
<dbReference type="CDD" id="cd13641">
    <property type="entry name" value="PBP2_HisX_like"/>
    <property type="match status" value="1"/>
</dbReference>
<dbReference type="InterPro" id="IPR007210">
    <property type="entry name" value="ABC_Gly_betaine_transp_sub-bd"/>
</dbReference>
<dbReference type="GO" id="GO:0022857">
    <property type="term" value="F:transmembrane transporter activity"/>
    <property type="evidence" value="ECO:0007669"/>
    <property type="project" value="InterPro"/>
</dbReference>
<feature type="domain" description="ABC-type glycine betaine transport system substrate-binding" evidence="2">
    <location>
        <begin position="26"/>
        <end position="299"/>
    </location>
</feature>
<dbReference type="OrthoDB" id="9786266at2"/>
<name>S9S9I5_9RHOB</name>
<dbReference type="Pfam" id="PF04069">
    <property type="entry name" value="OpuAC"/>
    <property type="match status" value="1"/>
</dbReference>